<gene>
    <name evidence="1" type="ORF">NUW58_g7579</name>
</gene>
<sequence>MHTRACKYSEAAQGTPTMFPVPMWLAPSEVEHTKANDSGASAGGFVEEHGTQQVELPDDDVLARGSESGTQITLRFSTLATAGFARKALV</sequence>
<dbReference type="Proteomes" id="UP001143856">
    <property type="component" value="Unassembled WGS sequence"/>
</dbReference>
<dbReference type="EMBL" id="JAPDGR010002008">
    <property type="protein sequence ID" value="KAJ2978165.1"/>
    <property type="molecule type" value="Genomic_DNA"/>
</dbReference>
<protein>
    <submittedName>
        <fullName evidence="1">Uncharacterized protein</fullName>
    </submittedName>
</protein>
<keyword evidence="2" id="KW-1185">Reference proteome</keyword>
<proteinExistence type="predicted"/>
<evidence type="ECO:0000313" key="1">
    <source>
        <dbReference type="EMBL" id="KAJ2978165.1"/>
    </source>
</evidence>
<comment type="caution">
    <text evidence="1">The sequence shown here is derived from an EMBL/GenBank/DDBJ whole genome shotgun (WGS) entry which is preliminary data.</text>
</comment>
<reference evidence="1" key="1">
    <citation type="submission" date="2022-10" db="EMBL/GenBank/DDBJ databases">
        <title>Genome Sequence of Xylaria curta.</title>
        <authorList>
            <person name="Buettner E."/>
        </authorList>
    </citation>
    <scope>NUCLEOTIDE SEQUENCE</scope>
    <source>
        <strain evidence="1">Babe10</strain>
    </source>
</reference>
<evidence type="ECO:0000313" key="2">
    <source>
        <dbReference type="Proteomes" id="UP001143856"/>
    </source>
</evidence>
<organism evidence="1 2">
    <name type="scientific">Xylaria curta</name>
    <dbReference type="NCBI Taxonomy" id="42375"/>
    <lineage>
        <taxon>Eukaryota</taxon>
        <taxon>Fungi</taxon>
        <taxon>Dikarya</taxon>
        <taxon>Ascomycota</taxon>
        <taxon>Pezizomycotina</taxon>
        <taxon>Sordariomycetes</taxon>
        <taxon>Xylariomycetidae</taxon>
        <taxon>Xylariales</taxon>
        <taxon>Xylariaceae</taxon>
        <taxon>Xylaria</taxon>
    </lineage>
</organism>
<name>A0ACC1NFV5_9PEZI</name>
<accession>A0ACC1NFV5</accession>